<comment type="caution">
    <text evidence="2">The sequence shown here is derived from an EMBL/GenBank/DDBJ whole genome shotgun (WGS) entry which is preliminary data.</text>
</comment>
<evidence type="ECO:0000313" key="3">
    <source>
        <dbReference type="Proteomes" id="UP000324222"/>
    </source>
</evidence>
<proteinExistence type="predicted"/>
<dbReference type="AlphaFoldDB" id="A0A5B7CYG6"/>
<sequence length="132" mass="14316">MSIAAPARPEVSHAPVSRGQQDEAPRCHQCSAMYLARKFSDRQGGRASGAGEGGGVHHRQRPHLSERQPHSPALTYANIKTNNYFVKLRGSYNVISVSRHENAWDEARLLRPDATEGDGDGEADSGLAVLLS</sequence>
<reference evidence="2 3" key="1">
    <citation type="submission" date="2019-05" db="EMBL/GenBank/DDBJ databases">
        <title>Another draft genome of Portunus trituberculatus and its Hox gene families provides insights of decapod evolution.</title>
        <authorList>
            <person name="Jeong J.-H."/>
            <person name="Song I."/>
            <person name="Kim S."/>
            <person name="Choi T."/>
            <person name="Kim D."/>
            <person name="Ryu S."/>
            <person name="Kim W."/>
        </authorList>
    </citation>
    <scope>NUCLEOTIDE SEQUENCE [LARGE SCALE GENOMIC DNA]</scope>
    <source>
        <tissue evidence="2">Muscle</tissue>
    </source>
</reference>
<dbReference type="EMBL" id="VSRR010000354">
    <property type="protein sequence ID" value="MPC14480.1"/>
    <property type="molecule type" value="Genomic_DNA"/>
</dbReference>
<gene>
    <name evidence="2" type="ORF">E2C01_007248</name>
</gene>
<keyword evidence="3" id="KW-1185">Reference proteome</keyword>
<feature type="region of interest" description="Disordered" evidence="1">
    <location>
        <begin position="41"/>
        <end position="72"/>
    </location>
</feature>
<organism evidence="2 3">
    <name type="scientific">Portunus trituberculatus</name>
    <name type="common">Swimming crab</name>
    <name type="synonym">Neptunus trituberculatus</name>
    <dbReference type="NCBI Taxonomy" id="210409"/>
    <lineage>
        <taxon>Eukaryota</taxon>
        <taxon>Metazoa</taxon>
        <taxon>Ecdysozoa</taxon>
        <taxon>Arthropoda</taxon>
        <taxon>Crustacea</taxon>
        <taxon>Multicrustacea</taxon>
        <taxon>Malacostraca</taxon>
        <taxon>Eumalacostraca</taxon>
        <taxon>Eucarida</taxon>
        <taxon>Decapoda</taxon>
        <taxon>Pleocyemata</taxon>
        <taxon>Brachyura</taxon>
        <taxon>Eubrachyura</taxon>
        <taxon>Portunoidea</taxon>
        <taxon>Portunidae</taxon>
        <taxon>Portuninae</taxon>
        <taxon>Portunus</taxon>
    </lineage>
</organism>
<evidence type="ECO:0000313" key="2">
    <source>
        <dbReference type="EMBL" id="MPC14480.1"/>
    </source>
</evidence>
<feature type="region of interest" description="Disordered" evidence="1">
    <location>
        <begin position="1"/>
        <end position="25"/>
    </location>
</feature>
<evidence type="ECO:0000256" key="1">
    <source>
        <dbReference type="SAM" id="MobiDB-lite"/>
    </source>
</evidence>
<accession>A0A5B7CYG6</accession>
<protein>
    <submittedName>
        <fullName evidence="2">Uncharacterized protein</fullName>
    </submittedName>
</protein>
<name>A0A5B7CYG6_PORTR</name>
<dbReference type="Proteomes" id="UP000324222">
    <property type="component" value="Unassembled WGS sequence"/>
</dbReference>